<sequence length="248" mass="25546">MPLADDRDPRVNTDLAFRASSPQTALSTSRTVLAIFGSGGMGLACARRLAGGRHVLIGDFSQKNLNFAARASQFAQAAATAGRLETVVHTAGLSPALAPANRILDVDLVGTAIIIIDAFEPLMPAGSSLTCIASIARFGATPSAALARHLASAPRRGAPRAAARQPGAAKGGGYAGGGAAARAWGARGARINSISPGAILTAMLRQELESPSGATITAMIAGSPMGRGRRRMRLPARLRFWRAWTRAS</sequence>
<dbReference type="Proteomes" id="UP001172155">
    <property type="component" value="Unassembled WGS sequence"/>
</dbReference>
<name>A0AA40FAT9_9PEZI</name>
<dbReference type="PRINTS" id="PR00081">
    <property type="entry name" value="GDHRDH"/>
</dbReference>
<dbReference type="SUPFAM" id="SSF51735">
    <property type="entry name" value="NAD(P)-binding Rossmann-fold domains"/>
    <property type="match status" value="1"/>
</dbReference>
<evidence type="ECO:0000256" key="1">
    <source>
        <dbReference type="SAM" id="MobiDB-lite"/>
    </source>
</evidence>
<dbReference type="InterPro" id="IPR002347">
    <property type="entry name" value="SDR_fam"/>
</dbReference>
<feature type="region of interest" description="Disordered" evidence="1">
    <location>
        <begin position="155"/>
        <end position="174"/>
    </location>
</feature>
<comment type="caution">
    <text evidence="2">The sequence shown here is derived from an EMBL/GenBank/DDBJ whole genome shotgun (WGS) entry which is preliminary data.</text>
</comment>
<evidence type="ECO:0000313" key="3">
    <source>
        <dbReference type="Proteomes" id="UP001172155"/>
    </source>
</evidence>
<proteinExistence type="predicted"/>
<evidence type="ECO:0008006" key="4">
    <source>
        <dbReference type="Google" id="ProtNLM"/>
    </source>
</evidence>
<reference evidence="2" key="1">
    <citation type="submission" date="2023-06" db="EMBL/GenBank/DDBJ databases">
        <title>Genome-scale phylogeny and comparative genomics of the fungal order Sordariales.</title>
        <authorList>
            <consortium name="Lawrence Berkeley National Laboratory"/>
            <person name="Hensen N."/>
            <person name="Bonometti L."/>
            <person name="Westerberg I."/>
            <person name="Brannstrom I.O."/>
            <person name="Guillou S."/>
            <person name="Cros-Aarteil S."/>
            <person name="Calhoun S."/>
            <person name="Haridas S."/>
            <person name="Kuo A."/>
            <person name="Mondo S."/>
            <person name="Pangilinan J."/>
            <person name="Riley R."/>
            <person name="LaButti K."/>
            <person name="Andreopoulos B."/>
            <person name="Lipzen A."/>
            <person name="Chen C."/>
            <person name="Yanf M."/>
            <person name="Daum C."/>
            <person name="Ng V."/>
            <person name="Clum A."/>
            <person name="Steindorff A."/>
            <person name="Ohm R."/>
            <person name="Martin F."/>
            <person name="Silar P."/>
            <person name="Natvig D."/>
            <person name="Lalanne C."/>
            <person name="Gautier V."/>
            <person name="Ament-velasquez S.L."/>
            <person name="Kruys A."/>
            <person name="Hutchinson M.I."/>
            <person name="Powell A.J."/>
            <person name="Barry K."/>
            <person name="Miller A.N."/>
            <person name="Grigoriev I.V."/>
            <person name="Debuchy R."/>
            <person name="Gladieux P."/>
            <person name="Thoren M.H."/>
            <person name="Johannesson H."/>
        </authorList>
    </citation>
    <scope>NUCLEOTIDE SEQUENCE</scope>
    <source>
        <strain evidence="2">SMH3187-1</strain>
    </source>
</reference>
<accession>A0AA40FAT9</accession>
<gene>
    <name evidence="2" type="ORF">B0T18DRAFT_442706</name>
</gene>
<keyword evidence="3" id="KW-1185">Reference proteome</keyword>
<dbReference type="Gene3D" id="3.40.50.720">
    <property type="entry name" value="NAD(P)-binding Rossmann-like Domain"/>
    <property type="match status" value="1"/>
</dbReference>
<dbReference type="EMBL" id="JAUKUD010000001">
    <property type="protein sequence ID" value="KAK0754301.1"/>
    <property type="molecule type" value="Genomic_DNA"/>
</dbReference>
<feature type="compositionally biased region" description="Low complexity" evidence="1">
    <location>
        <begin position="155"/>
        <end position="168"/>
    </location>
</feature>
<organism evidence="2 3">
    <name type="scientific">Schizothecium vesticola</name>
    <dbReference type="NCBI Taxonomy" id="314040"/>
    <lineage>
        <taxon>Eukaryota</taxon>
        <taxon>Fungi</taxon>
        <taxon>Dikarya</taxon>
        <taxon>Ascomycota</taxon>
        <taxon>Pezizomycotina</taxon>
        <taxon>Sordariomycetes</taxon>
        <taxon>Sordariomycetidae</taxon>
        <taxon>Sordariales</taxon>
        <taxon>Schizotheciaceae</taxon>
        <taxon>Schizothecium</taxon>
    </lineage>
</organism>
<evidence type="ECO:0000313" key="2">
    <source>
        <dbReference type="EMBL" id="KAK0754301.1"/>
    </source>
</evidence>
<protein>
    <recommendedName>
        <fullName evidence="4">SDR family oxidoreductase</fullName>
    </recommendedName>
</protein>
<dbReference type="InterPro" id="IPR036291">
    <property type="entry name" value="NAD(P)-bd_dom_sf"/>
</dbReference>
<dbReference type="AlphaFoldDB" id="A0AA40FAT9"/>